<dbReference type="Proteomes" id="UP001464891">
    <property type="component" value="Unassembled WGS sequence"/>
</dbReference>
<proteinExistence type="predicted"/>
<evidence type="ECO:0000313" key="2">
    <source>
        <dbReference type="Proteomes" id="UP001464891"/>
    </source>
</evidence>
<dbReference type="EMBL" id="JAMPKM010000001">
    <property type="protein sequence ID" value="MEP0815591.1"/>
    <property type="molecule type" value="Genomic_DNA"/>
</dbReference>
<evidence type="ECO:0000313" key="1">
    <source>
        <dbReference type="EMBL" id="MEP0815591.1"/>
    </source>
</evidence>
<dbReference type="RefSeq" id="WP_190431141.1">
    <property type="nucleotide sequence ID" value="NZ_JAMPKM010000001.1"/>
</dbReference>
<protein>
    <submittedName>
        <fullName evidence="1">Uncharacterized protein</fullName>
    </submittedName>
</protein>
<sequence>MLEAELPRTLKLLGVEANADQQAQAIAVFSTKTTTRCPGGLPETNSGGLAAICFNL</sequence>
<name>A0ABV0J1D0_9CYAN</name>
<accession>A0ABV0J1D0</accession>
<reference evidence="1 2" key="1">
    <citation type="submission" date="2022-04" db="EMBL/GenBank/DDBJ databases">
        <title>Positive selection, recombination, and allopatry shape intraspecific diversity of widespread and dominant cyanobacteria.</title>
        <authorList>
            <person name="Wei J."/>
            <person name="Shu W."/>
            <person name="Hu C."/>
        </authorList>
    </citation>
    <scope>NUCLEOTIDE SEQUENCE [LARGE SCALE GENOMIC DNA]</scope>
    <source>
        <strain evidence="1 2">GB2-A4</strain>
    </source>
</reference>
<keyword evidence="2" id="KW-1185">Reference proteome</keyword>
<organism evidence="1 2">
    <name type="scientific">Trichocoleus desertorum GB2-A4</name>
    <dbReference type="NCBI Taxonomy" id="2933944"/>
    <lineage>
        <taxon>Bacteria</taxon>
        <taxon>Bacillati</taxon>
        <taxon>Cyanobacteriota</taxon>
        <taxon>Cyanophyceae</taxon>
        <taxon>Leptolyngbyales</taxon>
        <taxon>Trichocoleusaceae</taxon>
        <taxon>Trichocoleus</taxon>
    </lineage>
</organism>
<gene>
    <name evidence="1" type="ORF">NC998_00605</name>
</gene>
<comment type="caution">
    <text evidence="1">The sequence shown here is derived from an EMBL/GenBank/DDBJ whole genome shotgun (WGS) entry which is preliminary data.</text>
</comment>